<feature type="domain" description="ABC transporter" evidence="8">
    <location>
        <begin position="338"/>
        <end position="580"/>
    </location>
</feature>
<dbReference type="PROSITE" id="PS50893">
    <property type="entry name" value="ABC_TRANSPORTER_2"/>
    <property type="match status" value="1"/>
</dbReference>
<feature type="transmembrane region" description="Helical" evidence="7">
    <location>
        <begin position="160"/>
        <end position="181"/>
    </location>
</feature>
<dbReference type="EMBL" id="CP039966">
    <property type="protein sequence ID" value="QCO58116.1"/>
    <property type="molecule type" value="Genomic_DNA"/>
</dbReference>
<dbReference type="InterPro" id="IPR027417">
    <property type="entry name" value="P-loop_NTPase"/>
</dbReference>
<keyword evidence="4" id="KW-0067">ATP-binding</keyword>
<proteinExistence type="predicted"/>
<keyword evidence="6 7" id="KW-0472">Membrane</keyword>
<feature type="transmembrane region" description="Helical" evidence="7">
    <location>
        <begin position="28"/>
        <end position="50"/>
    </location>
</feature>
<accession>A0A4P8ELY8</accession>
<dbReference type="GO" id="GO:0030256">
    <property type="term" value="C:type I protein secretion system complex"/>
    <property type="evidence" value="ECO:0007669"/>
    <property type="project" value="InterPro"/>
</dbReference>
<dbReference type="OrthoDB" id="9808328at2"/>
<keyword evidence="11" id="KW-1185">Reference proteome</keyword>
<name>A0A4P8ELY8_9RHOB</name>
<dbReference type="GO" id="GO:0030253">
    <property type="term" value="P:protein secretion by the type I secretion system"/>
    <property type="evidence" value="ECO:0007669"/>
    <property type="project" value="InterPro"/>
</dbReference>
<dbReference type="GO" id="GO:0016887">
    <property type="term" value="F:ATP hydrolysis activity"/>
    <property type="evidence" value="ECO:0007669"/>
    <property type="project" value="InterPro"/>
</dbReference>
<dbReference type="PROSITE" id="PS00211">
    <property type="entry name" value="ABC_TRANSPORTER_1"/>
    <property type="match status" value="1"/>
</dbReference>
<dbReference type="PROSITE" id="PS50929">
    <property type="entry name" value="ABC_TM1F"/>
    <property type="match status" value="1"/>
</dbReference>
<feature type="transmembrane region" description="Helical" evidence="7">
    <location>
        <begin position="254"/>
        <end position="272"/>
    </location>
</feature>
<keyword evidence="3" id="KW-0547">Nucleotide-binding</keyword>
<reference evidence="10 11" key="1">
    <citation type="submission" date="2019-05" db="EMBL/GenBank/DDBJ databases">
        <title>Pseudorhodobacter turbinis sp. nov., isolated from the gut of the Korean turban shell.</title>
        <authorList>
            <person name="Jeong Y.-S."/>
            <person name="Kang W.-R."/>
            <person name="Bae J.-W."/>
        </authorList>
    </citation>
    <scope>NUCLEOTIDE SEQUENCE [LARGE SCALE GENOMIC DNA]</scope>
    <source>
        <strain evidence="10 11">S12M18</strain>
        <plasmid evidence="10 11">unnamed2</plasmid>
    </source>
</reference>
<dbReference type="Gene3D" id="3.40.50.300">
    <property type="entry name" value="P-loop containing nucleotide triphosphate hydrolases"/>
    <property type="match status" value="1"/>
</dbReference>
<dbReference type="Pfam" id="PF00005">
    <property type="entry name" value="ABC_tran"/>
    <property type="match status" value="1"/>
</dbReference>
<dbReference type="InterPro" id="IPR017871">
    <property type="entry name" value="ABC_transporter-like_CS"/>
</dbReference>
<feature type="transmembrane region" description="Helical" evidence="7">
    <location>
        <begin position="134"/>
        <end position="154"/>
    </location>
</feature>
<dbReference type="InterPro" id="IPR010128">
    <property type="entry name" value="ATPase_T1SS_PrtD-like"/>
</dbReference>
<dbReference type="KEGG" id="pseb:EOK75_20365"/>
<dbReference type="GO" id="GO:0005886">
    <property type="term" value="C:plasma membrane"/>
    <property type="evidence" value="ECO:0007669"/>
    <property type="project" value="UniProtKB-SubCell"/>
</dbReference>
<dbReference type="Gene3D" id="1.20.1560.10">
    <property type="entry name" value="ABC transporter type 1, transmembrane domain"/>
    <property type="match status" value="1"/>
</dbReference>
<geneLocation type="plasmid" evidence="10 11">
    <name>unnamed2</name>
</geneLocation>
<dbReference type="InterPro" id="IPR011527">
    <property type="entry name" value="ABC1_TM_dom"/>
</dbReference>
<protein>
    <submittedName>
        <fullName evidence="10">Type I secretion system permease/ATPase</fullName>
    </submittedName>
</protein>
<evidence type="ECO:0000256" key="5">
    <source>
        <dbReference type="ARBA" id="ARBA00022989"/>
    </source>
</evidence>
<evidence type="ECO:0000256" key="7">
    <source>
        <dbReference type="SAM" id="Phobius"/>
    </source>
</evidence>
<evidence type="ECO:0000256" key="4">
    <source>
        <dbReference type="ARBA" id="ARBA00022840"/>
    </source>
</evidence>
<evidence type="ECO:0000256" key="1">
    <source>
        <dbReference type="ARBA" id="ARBA00004651"/>
    </source>
</evidence>
<comment type="subcellular location">
    <subcellularLocation>
        <location evidence="1">Cell membrane</location>
        <topology evidence="1">Multi-pass membrane protein</topology>
    </subcellularLocation>
</comment>
<keyword evidence="5 7" id="KW-1133">Transmembrane helix</keyword>
<evidence type="ECO:0000313" key="11">
    <source>
        <dbReference type="Proteomes" id="UP000298631"/>
    </source>
</evidence>
<feature type="transmembrane region" description="Helical" evidence="7">
    <location>
        <begin position="62"/>
        <end position="82"/>
    </location>
</feature>
<dbReference type="GO" id="GO:0015421">
    <property type="term" value="F:ABC-type oligopeptide transporter activity"/>
    <property type="evidence" value="ECO:0007669"/>
    <property type="project" value="TreeGrafter"/>
</dbReference>
<evidence type="ECO:0000259" key="8">
    <source>
        <dbReference type="PROSITE" id="PS50893"/>
    </source>
</evidence>
<organism evidence="10 11">
    <name type="scientific">Pseudorhodobacter turbinis</name>
    <dbReference type="NCBI Taxonomy" id="2500533"/>
    <lineage>
        <taxon>Bacteria</taxon>
        <taxon>Pseudomonadati</taxon>
        <taxon>Pseudomonadota</taxon>
        <taxon>Alphaproteobacteria</taxon>
        <taxon>Rhodobacterales</taxon>
        <taxon>Paracoccaceae</taxon>
        <taxon>Pseudorhodobacter</taxon>
    </lineage>
</organism>
<sequence length="625" mass="66257">MPNANAPDSQHIADNPYRRAIAAARTSLGGVILLSAVLNVLMLTGSIYMLQVYDRVLPGGSVPTLVVLFAIVIVLFAFLGLYDFLRTRVLSRIALQLDNHLSGPAFRMWLRAGLPGGGKGSDAQVMHDLDTLRGFLSGPVVASMADVLFVPLFLGVLFLIHPWLGLLTIAGAGVGVAIALVNRAVMRPNISQSVELDSAERNFIDRSARNAEAIEAMGMQASISAHWQRLHRAALASAQAGSDPSEVLAATSRAFRMLLQSAILTLGALLVIRGEMSGGMIIASSVLSGRALAPVDQLIGQWRVIGRAGAAHKRLLSTFDAARPEPARIALPDPTGKISVSGLTKLAPSQPGTDPVKILSDIAFALAPGDAMGVIGNSASGKSTLARILVGAGHSDSGEVRLDGATLDQWDPEQLGRQIGYLPQMLEMLPGTIRDNIARFDPKAQDADVIAAATLTGIHSMILKLPDGYATRLSDPQSPPMLSGGQLQRLGLARAVFGMPRLVVLDEPNANLDRNGDAALTHTIRTLRAAGSTVIVMAHRPSVLVAVNKLMILNAGRVEAFDDRETLLATEYKGQYKGKEANTPAPVQATNLSPHKQAAAGNMLRKLRAVPRAPSTPSTPRRYHA</sequence>
<dbReference type="PANTHER" id="PTHR43394:SF1">
    <property type="entry name" value="ATP-BINDING CASSETTE SUB-FAMILY B MEMBER 10, MITOCHONDRIAL"/>
    <property type="match status" value="1"/>
</dbReference>
<gene>
    <name evidence="10" type="ORF">EOK75_20365</name>
</gene>
<dbReference type="SUPFAM" id="SSF90123">
    <property type="entry name" value="ABC transporter transmembrane region"/>
    <property type="match status" value="1"/>
</dbReference>
<evidence type="ECO:0000256" key="2">
    <source>
        <dbReference type="ARBA" id="ARBA00022692"/>
    </source>
</evidence>
<dbReference type="RefSeq" id="WP_137195923.1">
    <property type="nucleotide sequence ID" value="NZ_CP039966.1"/>
</dbReference>
<keyword evidence="2 7" id="KW-0812">Transmembrane</keyword>
<dbReference type="InterPro" id="IPR003439">
    <property type="entry name" value="ABC_transporter-like_ATP-bd"/>
</dbReference>
<evidence type="ECO:0000256" key="3">
    <source>
        <dbReference type="ARBA" id="ARBA00022741"/>
    </source>
</evidence>
<dbReference type="AlphaFoldDB" id="A0A4P8ELY8"/>
<keyword evidence="10" id="KW-0614">Plasmid</keyword>
<dbReference type="PANTHER" id="PTHR43394">
    <property type="entry name" value="ATP-DEPENDENT PERMEASE MDL1, MITOCHONDRIAL"/>
    <property type="match status" value="1"/>
</dbReference>
<evidence type="ECO:0000313" key="10">
    <source>
        <dbReference type="EMBL" id="QCO58116.1"/>
    </source>
</evidence>
<evidence type="ECO:0000256" key="6">
    <source>
        <dbReference type="ARBA" id="ARBA00023136"/>
    </source>
</evidence>
<feature type="domain" description="ABC transmembrane type-1" evidence="9">
    <location>
        <begin position="30"/>
        <end position="307"/>
    </location>
</feature>
<evidence type="ECO:0000259" key="9">
    <source>
        <dbReference type="PROSITE" id="PS50929"/>
    </source>
</evidence>
<dbReference type="NCBIfam" id="TIGR01842">
    <property type="entry name" value="type_I_sec_PrtD"/>
    <property type="match status" value="1"/>
</dbReference>
<dbReference type="GO" id="GO:0005524">
    <property type="term" value="F:ATP binding"/>
    <property type="evidence" value="ECO:0007669"/>
    <property type="project" value="UniProtKB-KW"/>
</dbReference>
<dbReference type="Proteomes" id="UP000298631">
    <property type="component" value="Plasmid unnamed2"/>
</dbReference>
<dbReference type="SMART" id="SM00382">
    <property type="entry name" value="AAA"/>
    <property type="match status" value="1"/>
</dbReference>
<dbReference type="InterPro" id="IPR039421">
    <property type="entry name" value="Type_1_exporter"/>
</dbReference>
<dbReference type="SUPFAM" id="SSF52540">
    <property type="entry name" value="P-loop containing nucleoside triphosphate hydrolases"/>
    <property type="match status" value="1"/>
</dbReference>
<dbReference type="InterPro" id="IPR036640">
    <property type="entry name" value="ABC1_TM_sf"/>
</dbReference>
<dbReference type="InterPro" id="IPR003593">
    <property type="entry name" value="AAA+_ATPase"/>
</dbReference>
<dbReference type="Pfam" id="PF00664">
    <property type="entry name" value="ABC_membrane"/>
    <property type="match status" value="1"/>
</dbReference>